<feature type="domain" description="Leucine-rich repeat-containing N-terminal plant-type" evidence="11">
    <location>
        <begin position="37"/>
        <end position="76"/>
    </location>
</feature>
<dbReference type="FunFam" id="3.80.10.10:FF:000129">
    <property type="entry name" value="Leucine-rich repeat receptor-like kinase"/>
    <property type="match status" value="1"/>
</dbReference>
<organism evidence="12 13">
    <name type="scientific">Papaver nudicaule</name>
    <name type="common">Iceland poppy</name>
    <dbReference type="NCBI Taxonomy" id="74823"/>
    <lineage>
        <taxon>Eukaryota</taxon>
        <taxon>Viridiplantae</taxon>
        <taxon>Streptophyta</taxon>
        <taxon>Embryophyta</taxon>
        <taxon>Tracheophyta</taxon>
        <taxon>Spermatophyta</taxon>
        <taxon>Magnoliopsida</taxon>
        <taxon>Ranunculales</taxon>
        <taxon>Papaveraceae</taxon>
        <taxon>Papaveroideae</taxon>
        <taxon>Papaver</taxon>
    </lineage>
</organism>
<accession>A0AA41VNP8</accession>
<dbReference type="InterPro" id="IPR013210">
    <property type="entry name" value="LRR_N_plant-typ"/>
</dbReference>
<dbReference type="SUPFAM" id="SSF52058">
    <property type="entry name" value="L domain-like"/>
    <property type="match status" value="1"/>
</dbReference>
<dbReference type="Proteomes" id="UP001177140">
    <property type="component" value="Unassembled WGS sequence"/>
</dbReference>
<dbReference type="GO" id="GO:0005886">
    <property type="term" value="C:plasma membrane"/>
    <property type="evidence" value="ECO:0007669"/>
    <property type="project" value="UniProtKB-SubCell"/>
</dbReference>
<protein>
    <recommendedName>
        <fullName evidence="11">Leucine-rich repeat-containing N-terminal plant-type domain-containing protein</fullName>
    </recommendedName>
</protein>
<dbReference type="EMBL" id="JAJJMA010260491">
    <property type="protein sequence ID" value="MCL7044662.1"/>
    <property type="molecule type" value="Genomic_DNA"/>
</dbReference>
<dbReference type="Gene3D" id="3.80.10.10">
    <property type="entry name" value="Ribonuclease Inhibitor"/>
    <property type="match status" value="1"/>
</dbReference>
<evidence type="ECO:0000256" key="10">
    <source>
        <dbReference type="ARBA" id="ARBA00038043"/>
    </source>
</evidence>
<evidence type="ECO:0000313" key="13">
    <source>
        <dbReference type="Proteomes" id="UP001177140"/>
    </source>
</evidence>
<keyword evidence="9" id="KW-0472">Membrane</keyword>
<evidence type="ECO:0000256" key="5">
    <source>
        <dbReference type="ARBA" id="ARBA00022692"/>
    </source>
</evidence>
<dbReference type="SMART" id="SM00365">
    <property type="entry name" value="LRR_SD22"/>
    <property type="match status" value="3"/>
</dbReference>
<evidence type="ECO:0000256" key="6">
    <source>
        <dbReference type="ARBA" id="ARBA00022729"/>
    </source>
</evidence>
<dbReference type="AlphaFoldDB" id="A0AA41VNP8"/>
<evidence type="ECO:0000256" key="2">
    <source>
        <dbReference type="ARBA" id="ARBA00004236"/>
    </source>
</evidence>
<dbReference type="InterPro" id="IPR032675">
    <property type="entry name" value="LRR_dom_sf"/>
</dbReference>
<comment type="similarity">
    <text evidence="10">Belongs to the polygalacturonase-inhibiting protein family.</text>
</comment>
<keyword evidence="6" id="KW-0732">Signal</keyword>
<keyword evidence="7" id="KW-0677">Repeat</keyword>
<evidence type="ECO:0000256" key="1">
    <source>
        <dbReference type="ARBA" id="ARBA00004167"/>
    </source>
</evidence>
<comment type="caution">
    <text evidence="12">The sequence shown here is derived from an EMBL/GenBank/DDBJ whole genome shotgun (WGS) entry which is preliminary data.</text>
</comment>
<keyword evidence="4" id="KW-0433">Leucine-rich repeat</keyword>
<dbReference type="InterPro" id="IPR051848">
    <property type="entry name" value="PGIP"/>
</dbReference>
<keyword evidence="8" id="KW-1133">Transmembrane helix</keyword>
<keyword evidence="13" id="KW-1185">Reference proteome</keyword>
<comment type="subcellular location">
    <subcellularLocation>
        <location evidence="2">Cell membrane</location>
    </subcellularLocation>
    <subcellularLocation>
        <location evidence="1">Membrane</location>
        <topology evidence="1">Single-pass membrane protein</topology>
    </subcellularLocation>
</comment>
<dbReference type="PANTHER" id="PTHR48059:SF4">
    <property type="entry name" value="POLYGALACTURONASE INHIBITOR 1-RELATED"/>
    <property type="match status" value="1"/>
</dbReference>
<evidence type="ECO:0000256" key="7">
    <source>
        <dbReference type="ARBA" id="ARBA00022737"/>
    </source>
</evidence>
<name>A0AA41VNP8_PAPNU</name>
<dbReference type="Pfam" id="PF13855">
    <property type="entry name" value="LRR_8"/>
    <property type="match status" value="1"/>
</dbReference>
<reference evidence="12" key="1">
    <citation type="submission" date="2022-03" db="EMBL/GenBank/DDBJ databases">
        <title>A functionally conserved STORR gene fusion in Papaver species that diverged 16.8 million years ago.</title>
        <authorList>
            <person name="Catania T."/>
        </authorList>
    </citation>
    <scope>NUCLEOTIDE SEQUENCE</scope>
    <source>
        <strain evidence="12">S-191538</strain>
    </source>
</reference>
<sequence>MRTQHPFPIYYSLFLIFFVTTTILISPSLGALGKCNPSDYKALRSIKKSFYKPYILDSWAPNTDCCNNNWIGVRCDDKTNRVNQLFMFIGELSGQIPSSVGDLPYLESLVFRHYKNITGSIPQSITKLKHLGMLDLSDMSLSGPIPHSLNQLTALAFLDLSGNQLSGSIPPNLSNLKHIATFHLARNKLTGPIPHFPNQLTDLTFLDLSDNQLSGYIPPSLSNLKHIATIYLAGNKLTGSIPESFGKLPAGVSLLLSRNKLTVGDASMLFNPNHSLTTRIDLSRNRFSFDLTKVKFPKNLNWLDISHNKIYGGIPEEIKGLENLQTLKMGYNRLCGKIPTGGIMKRFKRTSFYHNKCLH</sequence>
<dbReference type="InterPro" id="IPR001611">
    <property type="entry name" value="Leu-rich_rpt"/>
</dbReference>
<gene>
    <name evidence="12" type="ORF">MKW94_010648</name>
</gene>
<evidence type="ECO:0000256" key="9">
    <source>
        <dbReference type="ARBA" id="ARBA00023136"/>
    </source>
</evidence>
<keyword evidence="3" id="KW-1003">Cell membrane</keyword>
<dbReference type="PRINTS" id="PR00019">
    <property type="entry name" value="LEURICHRPT"/>
</dbReference>
<dbReference type="Pfam" id="PF08263">
    <property type="entry name" value="LRRNT_2"/>
    <property type="match status" value="1"/>
</dbReference>
<evidence type="ECO:0000259" key="11">
    <source>
        <dbReference type="Pfam" id="PF08263"/>
    </source>
</evidence>
<evidence type="ECO:0000313" key="12">
    <source>
        <dbReference type="EMBL" id="MCL7044662.1"/>
    </source>
</evidence>
<evidence type="ECO:0000256" key="3">
    <source>
        <dbReference type="ARBA" id="ARBA00022475"/>
    </source>
</evidence>
<proteinExistence type="inferred from homology"/>
<evidence type="ECO:0000256" key="8">
    <source>
        <dbReference type="ARBA" id="ARBA00022989"/>
    </source>
</evidence>
<dbReference type="Pfam" id="PF00560">
    <property type="entry name" value="LRR_1"/>
    <property type="match status" value="3"/>
</dbReference>
<evidence type="ECO:0000256" key="4">
    <source>
        <dbReference type="ARBA" id="ARBA00022614"/>
    </source>
</evidence>
<dbReference type="SUPFAM" id="SSF52075">
    <property type="entry name" value="Outer arm dynein light chain 1"/>
    <property type="match status" value="1"/>
</dbReference>
<dbReference type="PANTHER" id="PTHR48059">
    <property type="entry name" value="POLYGALACTURONASE INHIBITOR 1"/>
    <property type="match status" value="1"/>
</dbReference>
<dbReference type="FunFam" id="3.80.10.10:FF:000299">
    <property type="entry name" value="Piriformospora indica-insensitive protein 2"/>
    <property type="match status" value="1"/>
</dbReference>
<keyword evidence="5" id="KW-0812">Transmembrane</keyword>